<feature type="compositionally biased region" description="Polar residues" evidence="1">
    <location>
        <begin position="13"/>
        <end position="25"/>
    </location>
</feature>
<dbReference type="EMBL" id="JAWQEG010008820">
    <property type="protein sequence ID" value="KAK3849580.1"/>
    <property type="molecule type" value="Genomic_DNA"/>
</dbReference>
<evidence type="ECO:0000313" key="2">
    <source>
        <dbReference type="EMBL" id="KAK3849580.1"/>
    </source>
</evidence>
<accession>A0AAE1BIQ5</accession>
<comment type="caution">
    <text evidence="2">The sequence shown here is derived from an EMBL/GenBank/DDBJ whole genome shotgun (WGS) entry which is preliminary data.</text>
</comment>
<feature type="compositionally biased region" description="Gly residues" evidence="1">
    <location>
        <begin position="1"/>
        <end position="12"/>
    </location>
</feature>
<keyword evidence="3" id="KW-1185">Reference proteome</keyword>
<name>A0AAE1BIQ5_PETCI</name>
<gene>
    <name evidence="2" type="ORF">Pcinc_043673</name>
</gene>
<dbReference type="Proteomes" id="UP001286313">
    <property type="component" value="Unassembled WGS sequence"/>
</dbReference>
<evidence type="ECO:0000256" key="1">
    <source>
        <dbReference type="SAM" id="MobiDB-lite"/>
    </source>
</evidence>
<organism evidence="2 3">
    <name type="scientific">Petrolisthes cinctipes</name>
    <name type="common">Flat porcelain crab</name>
    <dbReference type="NCBI Taxonomy" id="88211"/>
    <lineage>
        <taxon>Eukaryota</taxon>
        <taxon>Metazoa</taxon>
        <taxon>Ecdysozoa</taxon>
        <taxon>Arthropoda</taxon>
        <taxon>Crustacea</taxon>
        <taxon>Multicrustacea</taxon>
        <taxon>Malacostraca</taxon>
        <taxon>Eumalacostraca</taxon>
        <taxon>Eucarida</taxon>
        <taxon>Decapoda</taxon>
        <taxon>Pleocyemata</taxon>
        <taxon>Anomura</taxon>
        <taxon>Galatheoidea</taxon>
        <taxon>Porcellanidae</taxon>
        <taxon>Petrolisthes</taxon>
    </lineage>
</organism>
<feature type="region of interest" description="Disordered" evidence="1">
    <location>
        <begin position="1"/>
        <end position="25"/>
    </location>
</feature>
<sequence length="107" mass="11114">MPGQIGWDGGEGPNSSQENQQLPSSVSQFLAGGGRWLLQLVLSSLARLPATSATGQCGQSQARVQSFLVPLVPLSTGGNDTVLAVKSTPPRKTAVNFCVVGIHNNNN</sequence>
<reference evidence="2" key="1">
    <citation type="submission" date="2023-10" db="EMBL/GenBank/DDBJ databases">
        <title>Genome assemblies of two species of porcelain crab, Petrolisthes cinctipes and Petrolisthes manimaculis (Anomura: Porcellanidae).</title>
        <authorList>
            <person name="Angst P."/>
        </authorList>
    </citation>
    <scope>NUCLEOTIDE SEQUENCE</scope>
    <source>
        <strain evidence="2">PB745_01</strain>
        <tissue evidence="2">Gill</tissue>
    </source>
</reference>
<dbReference type="AlphaFoldDB" id="A0AAE1BIQ5"/>
<protein>
    <submittedName>
        <fullName evidence="2">Uncharacterized protein</fullName>
    </submittedName>
</protein>
<proteinExistence type="predicted"/>
<evidence type="ECO:0000313" key="3">
    <source>
        <dbReference type="Proteomes" id="UP001286313"/>
    </source>
</evidence>